<organism evidence="3 4">
    <name type="scientific">Comamonas testosteroni (strain DSM 14576 / KF-1)</name>
    <name type="common">Pseudomonas testosteroni</name>
    <dbReference type="NCBI Taxonomy" id="399795"/>
    <lineage>
        <taxon>Bacteria</taxon>
        <taxon>Pseudomonadati</taxon>
        <taxon>Pseudomonadota</taxon>
        <taxon>Betaproteobacteria</taxon>
        <taxon>Burkholderiales</taxon>
        <taxon>Comamonadaceae</taxon>
        <taxon>Comamonas</taxon>
    </lineage>
</organism>
<dbReference type="AlphaFoldDB" id="B7X5C9"/>
<dbReference type="PANTHER" id="PTHR34203">
    <property type="entry name" value="METHYLTRANSFERASE, FKBM FAMILY PROTEIN"/>
    <property type="match status" value="1"/>
</dbReference>
<dbReference type="Proteomes" id="UP000003039">
    <property type="component" value="Unassembled WGS sequence"/>
</dbReference>
<dbReference type="Pfam" id="PF05050">
    <property type="entry name" value="Methyltransf_21"/>
    <property type="match status" value="1"/>
</dbReference>
<dbReference type="InterPro" id="IPR052514">
    <property type="entry name" value="SAM-dependent_MTase"/>
</dbReference>
<evidence type="ECO:0000313" key="4">
    <source>
        <dbReference type="Proteomes" id="UP000003039"/>
    </source>
</evidence>
<comment type="caution">
    <text evidence="3">The sequence shown here is derived from an EMBL/GenBank/DDBJ whole genome shotgun (WGS) entry which is preliminary data.</text>
</comment>
<protein>
    <submittedName>
        <fullName evidence="3">Methyltransferase FkbM family</fullName>
    </submittedName>
</protein>
<dbReference type="Gene3D" id="3.40.50.150">
    <property type="entry name" value="Vaccinia Virus protein VP39"/>
    <property type="match status" value="1"/>
</dbReference>
<gene>
    <name evidence="3" type="ORF">CtesDRAFT_PD1867</name>
</gene>
<feature type="coiled-coil region" evidence="1">
    <location>
        <begin position="227"/>
        <end position="282"/>
    </location>
</feature>
<dbReference type="InterPro" id="IPR006342">
    <property type="entry name" value="FkbM_mtfrase"/>
</dbReference>
<reference evidence="3 4" key="1">
    <citation type="journal article" date="2004" name="Appl. Environ. Microbiol.">
        <title>Mineralization of individual congeners of linear alkylbenzenesulfonate by defined pairs of heterotrophic bacteria.</title>
        <authorList>
            <person name="Schleheck D."/>
            <person name="Knepper T.P."/>
            <person name="Fischer K."/>
            <person name="Cook A.M."/>
        </authorList>
    </citation>
    <scope>NUCLEOTIDE SEQUENCE [LARGE SCALE GENOMIC DNA]</scope>
    <source>
        <strain evidence="4">DSM 14576 / KF-1</strain>
    </source>
</reference>
<sequence precursor="true">MPSKHITLVGAGNGGGAWAQWLQAQSVPMTLVEADALQFAALQRMQAAGVLAEAALLHNVVAAEAGTVEFFTANLTVESGLLSPENLRHLWPNLRTVLVEPVHAMALTQLFEVEQDHQWLILDCLPAAALLRAAQAAQHQLDVVLARVLLTEGNQQQPEGTSLAELTQALPGFALLTIKSGRHPQIAYALFVRDYLSAWEDVTQVLDQLRTTFLQNQVINSELIHAKNLQEKKYQELEASLVNVNQQLETALQAKQVALQAKKSLQDRLQKTEHDNDELLKQQELQAKVQQVLEADMAKTTQKLDAESRAKQVAIQVQNALQERLQKIEQVNVDLLTKQEMQVQAQEIFKKELKQAKEVVEKQEQEKISQLKNLDEKFKKERNSLKEEIEKNRESLDSLVKIGIGVFQKSSVSGVDIFDADKINSLLNRDIFTYSIINCNNNNNYIFFHVVNDYIPKVMVESQDFYEKSFLKIIEQLYQPGSIIVDCGANIGNHTIFFSSILNADVIAFEPQPTNYALLKSNVVLNEISHKVRIINKGVGDKKEVLRLYQAKKNNFGTFTYDKDAVGAERLGDVEYFEMEVIRMDDELSDIKNTISVIKIDIEGMELPALKGAAGLIEKHLPVISVECFSKSILDEVKKFLAKYDYFIFASENATPTFIFLSKGNVFHGELVLKNLEFLSLDKYKDKKSFNI</sequence>
<keyword evidence="3" id="KW-0808">Transferase</keyword>
<evidence type="ECO:0000256" key="1">
    <source>
        <dbReference type="SAM" id="Coils"/>
    </source>
</evidence>
<name>B7X5C9_COMTK</name>
<feature type="coiled-coil region" evidence="1">
    <location>
        <begin position="318"/>
        <end position="402"/>
    </location>
</feature>
<dbReference type="NCBIfam" id="TIGR01444">
    <property type="entry name" value="fkbM_fam"/>
    <property type="match status" value="1"/>
</dbReference>
<accession>B7X5C9</accession>
<feature type="domain" description="Methyltransferase FkbM" evidence="2">
    <location>
        <begin position="486"/>
        <end position="646"/>
    </location>
</feature>
<keyword evidence="3" id="KW-0489">Methyltransferase</keyword>
<proteinExistence type="predicted"/>
<dbReference type="SUPFAM" id="SSF53335">
    <property type="entry name" value="S-adenosyl-L-methionine-dependent methyltransferases"/>
    <property type="match status" value="1"/>
</dbReference>
<keyword evidence="1" id="KW-0175">Coiled coil</keyword>
<dbReference type="eggNOG" id="COG1196">
    <property type="taxonomic scope" value="Bacteria"/>
</dbReference>
<dbReference type="GO" id="GO:0032259">
    <property type="term" value="P:methylation"/>
    <property type="evidence" value="ECO:0007669"/>
    <property type="project" value="UniProtKB-KW"/>
</dbReference>
<dbReference type="PANTHER" id="PTHR34203:SF15">
    <property type="entry name" value="SLL1173 PROTEIN"/>
    <property type="match status" value="1"/>
</dbReference>
<dbReference type="eggNOG" id="COG2520">
    <property type="taxonomic scope" value="Bacteria"/>
</dbReference>
<dbReference type="InterPro" id="IPR029063">
    <property type="entry name" value="SAM-dependent_MTases_sf"/>
</dbReference>
<dbReference type="EMBL" id="AAUJ02000001">
    <property type="protein sequence ID" value="EED66921.1"/>
    <property type="molecule type" value="Genomic_DNA"/>
</dbReference>
<dbReference type="GO" id="GO:0008168">
    <property type="term" value="F:methyltransferase activity"/>
    <property type="evidence" value="ECO:0007669"/>
    <property type="project" value="UniProtKB-KW"/>
</dbReference>
<evidence type="ECO:0000259" key="2">
    <source>
        <dbReference type="Pfam" id="PF05050"/>
    </source>
</evidence>
<evidence type="ECO:0000313" key="3">
    <source>
        <dbReference type="EMBL" id="EED66921.1"/>
    </source>
</evidence>